<dbReference type="Proteomes" id="UP000326903">
    <property type="component" value="Unassembled WGS sequence"/>
</dbReference>
<protein>
    <submittedName>
        <fullName evidence="2">Uncharacterized protein</fullName>
    </submittedName>
</protein>
<evidence type="ECO:0000313" key="2">
    <source>
        <dbReference type="EMBL" id="KAA9035525.1"/>
    </source>
</evidence>
<dbReference type="RefSeq" id="WP_150416945.1">
    <property type="nucleotide sequence ID" value="NZ_VYQF01000012.1"/>
</dbReference>
<dbReference type="Gene3D" id="2.60.120.10">
    <property type="entry name" value="Jelly Rolls"/>
    <property type="match status" value="1"/>
</dbReference>
<evidence type="ECO:0000313" key="3">
    <source>
        <dbReference type="Proteomes" id="UP000326903"/>
    </source>
</evidence>
<sequence length="218" mass="23906">MLYVKYCSLLLLLMAGNTTTAQVPVREEPHHKPVLENNYVRLLDVHIKPGDTTLYHIHAAPSVMVHISKSTIGIQVMGQSIAPPVHVLPGDAKFAAYDKNPVTHRVYNAGKNVFHVMDIELVKEEPSSEACTALTNANVETTIDEKLVRVYKFDLSSQQKIAIPAGSCAHLLICTNGTVNTTGKKITMGKYIFFALHTEVSVNNKQAATATCVLLELK</sequence>
<dbReference type="InterPro" id="IPR014710">
    <property type="entry name" value="RmlC-like_jellyroll"/>
</dbReference>
<evidence type="ECO:0000256" key="1">
    <source>
        <dbReference type="SAM" id="SignalP"/>
    </source>
</evidence>
<accession>A0A5J5IED2</accession>
<feature type="signal peptide" evidence="1">
    <location>
        <begin position="1"/>
        <end position="21"/>
    </location>
</feature>
<reference evidence="2 3" key="1">
    <citation type="submission" date="2019-09" db="EMBL/GenBank/DDBJ databases">
        <title>Draft genome sequence of Ginsengibacter sp. BR5-29.</title>
        <authorList>
            <person name="Im W.-T."/>
        </authorList>
    </citation>
    <scope>NUCLEOTIDE SEQUENCE [LARGE SCALE GENOMIC DNA]</scope>
    <source>
        <strain evidence="2 3">BR5-29</strain>
    </source>
</reference>
<proteinExistence type="predicted"/>
<name>A0A5J5IED2_9BACT</name>
<dbReference type="AlphaFoldDB" id="A0A5J5IED2"/>
<keyword evidence="3" id="KW-1185">Reference proteome</keyword>
<feature type="chain" id="PRO_5023922140" evidence="1">
    <location>
        <begin position="22"/>
        <end position="218"/>
    </location>
</feature>
<comment type="caution">
    <text evidence="2">The sequence shown here is derived from an EMBL/GenBank/DDBJ whole genome shotgun (WGS) entry which is preliminary data.</text>
</comment>
<organism evidence="2 3">
    <name type="scientific">Ginsengibacter hankyongi</name>
    <dbReference type="NCBI Taxonomy" id="2607284"/>
    <lineage>
        <taxon>Bacteria</taxon>
        <taxon>Pseudomonadati</taxon>
        <taxon>Bacteroidota</taxon>
        <taxon>Chitinophagia</taxon>
        <taxon>Chitinophagales</taxon>
        <taxon>Chitinophagaceae</taxon>
        <taxon>Ginsengibacter</taxon>
    </lineage>
</organism>
<dbReference type="EMBL" id="VYQF01000012">
    <property type="protein sequence ID" value="KAA9035525.1"/>
    <property type="molecule type" value="Genomic_DNA"/>
</dbReference>
<gene>
    <name evidence="2" type="ORF">FW778_21445</name>
</gene>
<keyword evidence="1" id="KW-0732">Signal</keyword>